<feature type="region of interest" description="Disordered" evidence="1">
    <location>
        <begin position="444"/>
        <end position="463"/>
    </location>
</feature>
<feature type="compositionally biased region" description="Polar residues" evidence="1">
    <location>
        <begin position="378"/>
        <end position="398"/>
    </location>
</feature>
<feature type="signal peptide" evidence="2">
    <location>
        <begin position="1"/>
        <end position="20"/>
    </location>
</feature>
<dbReference type="EMBL" id="GG666710">
    <property type="protein sequence ID" value="EEN42817.1"/>
    <property type="molecule type" value="Genomic_DNA"/>
</dbReference>
<dbReference type="InParanoid" id="C3ZXD7"/>
<keyword evidence="2" id="KW-0732">Signal</keyword>
<evidence type="ECO:0000313" key="3">
    <source>
        <dbReference type="EMBL" id="EEN42817.1"/>
    </source>
</evidence>
<feature type="compositionally biased region" description="Polar residues" evidence="1">
    <location>
        <begin position="336"/>
        <end position="346"/>
    </location>
</feature>
<feature type="compositionally biased region" description="Low complexity" evidence="1">
    <location>
        <begin position="277"/>
        <end position="335"/>
    </location>
</feature>
<gene>
    <name evidence="3" type="ORF">BRAFLDRAFT_102954</name>
</gene>
<feature type="region of interest" description="Disordered" evidence="1">
    <location>
        <begin position="367"/>
        <end position="403"/>
    </location>
</feature>
<feature type="compositionally biased region" description="Polar residues" evidence="1">
    <location>
        <begin position="209"/>
        <end position="239"/>
    </location>
</feature>
<reference evidence="3" key="1">
    <citation type="journal article" date="2008" name="Nature">
        <title>The amphioxus genome and the evolution of the chordate karyotype.</title>
        <authorList>
            <consortium name="US DOE Joint Genome Institute (JGI-PGF)"/>
            <person name="Putnam N.H."/>
            <person name="Butts T."/>
            <person name="Ferrier D.E.K."/>
            <person name="Furlong R.F."/>
            <person name="Hellsten U."/>
            <person name="Kawashima T."/>
            <person name="Robinson-Rechavi M."/>
            <person name="Shoguchi E."/>
            <person name="Terry A."/>
            <person name="Yu J.-K."/>
            <person name="Benito-Gutierrez E.L."/>
            <person name="Dubchak I."/>
            <person name="Garcia-Fernandez J."/>
            <person name="Gibson-Brown J.J."/>
            <person name="Grigoriev I.V."/>
            <person name="Horton A.C."/>
            <person name="de Jong P.J."/>
            <person name="Jurka J."/>
            <person name="Kapitonov V.V."/>
            <person name="Kohara Y."/>
            <person name="Kuroki Y."/>
            <person name="Lindquist E."/>
            <person name="Lucas S."/>
            <person name="Osoegawa K."/>
            <person name="Pennacchio L.A."/>
            <person name="Salamov A.A."/>
            <person name="Satou Y."/>
            <person name="Sauka-Spengler T."/>
            <person name="Schmutz J."/>
            <person name="Shin-I T."/>
            <person name="Toyoda A."/>
            <person name="Bronner-Fraser M."/>
            <person name="Fujiyama A."/>
            <person name="Holland L.Z."/>
            <person name="Holland P.W.H."/>
            <person name="Satoh N."/>
            <person name="Rokhsar D.S."/>
        </authorList>
    </citation>
    <scope>NUCLEOTIDE SEQUENCE [LARGE SCALE GENOMIC DNA]</scope>
    <source>
        <strain evidence="3">S238N-H82</strain>
        <tissue evidence="3">Testes</tissue>
    </source>
</reference>
<name>C3ZXD7_BRAFL</name>
<feature type="region of interest" description="Disordered" evidence="1">
    <location>
        <begin position="494"/>
        <end position="540"/>
    </location>
</feature>
<feature type="region of interest" description="Disordered" evidence="1">
    <location>
        <begin position="23"/>
        <end position="44"/>
    </location>
</feature>
<evidence type="ECO:0000256" key="1">
    <source>
        <dbReference type="SAM" id="MobiDB-lite"/>
    </source>
</evidence>
<feature type="region of interest" description="Disordered" evidence="1">
    <location>
        <begin position="209"/>
        <end position="258"/>
    </location>
</feature>
<feature type="chain" id="PRO_5002936985" evidence="2">
    <location>
        <begin position="21"/>
        <end position="567"/>
    </location>
</feature>
<feature type="region of interest" description="Disordered" evidence="1">
    <location>
        <begin position="79"/>
        <end position="102"/>
    </location>
</feature>
<sequence length="567" mass="59016">MTQVLRYIAVLTAVLQLAGAWKESTAGPGTAGGTTVQPTSAETSARAALMGEPEGTTHGVVMVVPTTEAGTTVQATLSGTSTYPTLQPDVGSTESEPEGTTNGIATVVPTTDSSVVDTSVHTDFVETTANTTPRPGVSTVDELEGTTNGVVTVVPTTEDTVDLDRELGTTDGITTEVSPDVVVVVTEYSELSDVSTTAVSIKYAEASAATTEVGSAARSTSGLTTPQPQSWDTTSFSPATNRPETPSTPTTPATGTTEKPCTYWILCQPRRPVESLTTRATTTTNSTTHATTATNSTTHATTTTNSTTHATTATNSTTHATTATTSTTHATRTTNITKGTSSATGTPANAGNGCAFWFFCGKVSVEPPADSSGDLSHPVTSSRPENIFTQPSQRTAVETTREASTRPAEACALWWEWQCAVEHSSLPTATQHQHTYTPTAATHHPTATIQHPNTPTAATNIPTDHTTTLAATGRRPCNFWLGLCGPDNRVPQAGTVGPDNRVPEAGTVGPDNRVPEAGTVGPDNRVPEAGTVGPDNRVPQAETVGSPAETLTNRCWYCLFSQHGDRY</sequence>
<organism>
    <name type="scientific">Branchiostoma floridae</name>
    <name type="common">Florida lancelet</name>
    <name type="synonym">Amphioxus</name>
    <dbReference type="NCBI Taxonomy" id="7739"/>
    <lineage>
        <taxon>Eukaryota</taxon>
        <taxon>Metazoa</taxon>
        <taxon>Chordata</taxon>
        <taxon>Cephalochordata</taxon>
        <taxon>Leptocardii</taxon>
        <taxon>Amphioxiformes</taxon>
        <taxon>Branchiostomatidae</taxon>
        <taxon>Branchiostoma</taxon>
    </lineage>
</organism>
<feature type="compositionally biased region" description="Low complexity" evidence="1">
    <location>
        <begin position="240"/>
        <end position="258"/>
    </location>
</feature>
<evidence type="ECO:0000256" key="2">
    <source>
        <dbReference type="SAM" id="SignalP"/>
    </source>
</evidence>
<feature type="region of interest" description="Disordered" evidence="1">
    <location>
        <begin position="276"/>
        <end position="346"/>
    </location>
</feature>
<protein>
    <submittedName>
        <fullName evidence="3">Uncharacterized protein</fullName>
    </submittedName>
</protein>
<accession>C3ZXD7</accession>
<dbReference type="AlphaFoldDB" id="C3ZXD7"/>
<proteinExistence type="predicted"/>